<dbReference type="EMBL" id="BMAV01012866">
    <property type="protein sequence ID" value="GFY59866.1"/>
    <property type="molecule type" value="Genomic_DNA"/>
</dbReference>
<feature type="compositionally biased region" description="Basic and acidic residues" evidence="1">
    <location>
        <begin position="85"/>
        <end position="109"/>
    </location>
</feature>
<dbReference type="Proteomes" id="UP000886998">
    <property type="component" value="Unassembled WGS sequence"/>
</dbReference>
<protein>
    <submittedName>
        <fullName evidence="2">Uncharacterized protein</fullName>
    </submittedName>
</protein>
<feature type="region of interest" description="Disordered" evidence="1">
    <location>
        <begin position="62"/>
        <end position="109"/>
    </location>
</feature>
<feature type="compositionally biased region" description="Gly residues" evidence="1">
    <location>
        <begin position="75"/>
        <end position="84"/>
    </location>
</feature>
<name>A0A8X7C706_9ARAC</name>
<keyword evidence="3" id="KW-1185">Reference proteome</keyword>
<evidence type="ECO:0000256" key="1">
    <source>
        <dbReference type="SAM" id="MobiDB-lite"/>
    </source>
</evidence>
<evidence type="ECO:0000313" key="3">
    <source>
        <dbReference type="Proteomes" id="UP000886998"/>
    </source>
</evidence>
<sequence length="109" mass="12438">MIEARILGVKLRTFQETHPLQMRLIFFRWFDRSLCSTTVRRNTHPSLGITWGFDLRISRGMRGSRGKAPPCPIPGKGGVGGPQGRGKENRPIRRCELERPIEGEELGRR</sequence>
<organism evidence="2 3">
    <name type="scientific">Trichonephila inaurata madagascariensis</name>
    <dbReference type="NCBI Taxonomy" id="2747483"/>
    <lineage>
        <taxon>Eukaryota</taxon>
        <taxon>Metazoa</taxon>
        <taxon>Ecdysozoa</taxon>
        <taxon>Arthropoda</taxon>
        <taxon>Chelicerata</taxon>
        <taxon>Arachnida</taxon>
        <taxon>Araneae</taxon>
        <taxon>Araneomorphae</taxon>
        <taxon>Entelegynae</taxon>
        <taxon>Araneoidea</taxon>
        <taxon>Nephilidae</taxon>
        <taxon>Trichonephila</taxon>
        <taxon>Trichonephila inaurata</taxon>
    </lineage>
</organism>
<gene>
    <name evidence="2" type="ORF">TNIN_120091</name>
</gene>
<reference evidence="2" key="1">
    <citation type="submission" date="2020-08" db="EMBL/GenBank/DDBJ databases">
        <title>Multicomponent nature underlies the extraordinary mechanical properties of spider dragline silk.</title>
        <authorList>
            <person name="Kono N."/>
            <person name="Nakamura H."/>
            <person name="Mori M."/>
            <person name="Yoshida Y."/>
            <person name="Ohtoshi R."/>
            <person name="Malay A.D."/>
            <person name="Moran D.A.P."/>
            <person name="Tomita M."/>
            <person name="Numata K."/>
            <person name="Arakawa K."/>
        </authorList>
    </citation>
    <scope>NUCLEOTIDE SEQUENCE</scope>
</reference>
<evidence type="ECO:0000313" key="2">
    <source>
        <dbReference type="EMBL" id="GFY59866.1"/>
    </source>
</evidence>
<accession>A0A8X7C706</accession>
<proteinExistence type="predicted"/>
<dbReference type="AlphaFoldDB" id="A0A8X7C706"/>
<comment type="caution">
    <text evidence="2">The sequence shown here is derived from an EMBL/GenBank/DDBJ whole genome shotgun (WGS) entry which is preliminary data.</text>
</comment>